<sequence>MCGDAVMYDQGKIITGSPSYETIEAANSAAIITIDKVNQSASVVPNAGGRMKYKRTFHSSVILPDGSMFVSGGQVVRLPFNESQAQMTPELFLSNV</sequence>
<proteinExistence type="predicted"/>
<evidence type="ECO:0000313" key="1">
    <source>
        <dbReference type="EMBL" id="KAJ5455007.1"/>
    </source>
</evidence>
<dbReference type="InterPro" id="IPR011043">
    <property type="entry name" value="Gal_Oxase/kelch_b-propeller"/>
</dbReference>
<evidence type="ECO:0000313" key="2">
    <source>
        <dbReference type="Proteomes" id="UP001147760"/>
    </source>
</evidence>
<dbReference type="InterPro" id="IPR037293">
    <property type="entry name" value="Gal_Oxidase_central_sf"/>
</dbReference>
<reference evidence="1" key="1">
    <citation type="submission" date="2022-12" db="EMBL/GenBank/DDBJ databases">
        <authorList>
            <person name="Petersen C."/>
        </authorList>
    </citation>
    <scope>NUCLEOTIDE SEQUENCE</scope>
    <source>
        <strain evidence="1">IBT 17660</strain>
    </source>
</reference>
<protein>
    <submittedName>
        <fullName evidence="1">Uncharacterized protein</fullName>
    </submittedName>
</protein>
<dbReference type="OrthoDB" id="2019572at2759"/>
<accession>A0A9W9WDL5</accession>
<dbReference type="Proteomes" id="UP001147760">
    <property type="component" value="Unassembled WGS sequence"/>
</dbReference>
<organism evidence="1 2">
    <name type="scientific">Penicillium desertorum</name>
    <dbReference type="NCBI Taxonomy" id="1303715"/>
    <lineage>
        <taxon>Eukaryota</taxon>
        <taxon>Fungi</taxon>
        <taxon>Dikarya</taxon>
        <taxon>Ascomycota</taxon>
        <taxon>Pezizomycotina</taxon>
        <taxon>Eurotiomycetes</taxon>
        <taxon>Eurotiomycetidae</taxon>
        <taxon>Eurotiales</taxon>
        <taxon>Aspergillaceae</taxon>
        <taxon>Penicillium</taxon>
    </lineage>
</organism>
<name>A0A9W9WDL5_9EURO</name>
<dbReference type="Gene3D" id="2.130.10.80">
    <property type="entry name" value="Galactose oxidase/kelch, beta-propeller"/>
    <property type="match status" value="1"/>
</dbReference>
<gene>
    <name evidence="1" type="ORF">N7530_012776</name>
</gene>
<dbReference type="SUPFAM" id="SSF50965">
    <property type="entry name" value="Galactose oxidase, central domain"/>
    <property type="match status" value="1"/>
</dbReference>
<comment type="caution">
    <text evidence="1">The sequence shown here is derived from an EMBL/GenBank/DDBJ whole genome shotgun (WGS) entry which is preliminary data.</text>
</comment>
<dbReference type="AlphaFoldDB" id="A0A9W9WDL5"/>
<reference evidence="1" key="2">
    <citation type="journal article" date="2023" name="IMA Fungus">
        <title>Comparative genomic study of the Penicillium genus elucidates a diverse pangenome and 15 lateral gene transfer events.</title>
        <authorList>
            <person name="Petersen C."/>
            <person name="Sorensen T."/>
            <person name="Nielsen M.R."/>
            <person name="Sondergaard T.E."/>
            <person name="Sorensen J.L."/>
            <person name="Fitzpatrick D.A."/>
            <person name="Frisvad J.C."/>
            <person name="Nielsen K.L."/>
        </authorList>
    </citation>
    <scope>NUCLEOTIDE SEQUENCE</scope>
    <source>
        <strain evidence="1">IBT 17660</strain>
    </source>
</reference>
<keyword evidence="2" id="KW-1185">Reference proteome</keyword>
<dbReference type="EMBL" id="JAPWDO010000010">
    <property type="protein sequence ID" value="KAJ5455007.1"/>
    <property type="molecule type" value="Genomic_DNA"/>
</dbReference>